<evidence type="ECO:0000259" key="3">
    <source>
        <dbReference type="PROSITE" id="PS50110"/>
    </source>
</evidence>
<evidence type="ECO:0000313" key="5">
    <source>
        <dbReference type="Proteomes" id="UP000006055"/>
    </source>
</evidence>
<organism evidence="4 5">
    <name type="scientific">Desulfomonile tiedjei (strain ATCC 49306 / DSM 6799 / DCB-1)</name>
    <dbReference type="NCBI Taxonomy" id="706587"/>
    <lineage>
        <taxon>Bacteria</taxon>
        <taxon>Pseudomonadati</taxon>
        <taxon>Thermodesulfobacteriota</taxon>
        <taxon>Desulfomonilia</taxon>
        <taxon>Desulfomonilales</taxon>
        <taxon>Desulfomonilaceae</taxon>
        <taxon>Desulfomonile</taxon>
    </lineage>
</organism>
<keyword evidence="5" id="KW-1185">Reference proteome</keyword>
<dbReference type="KEGG" id="dti:Desti_5327"/>
<reference evidence="5" key="1">
    <citation type="submission" date="2012-06" db="EMBL/GenBank/DDBJ databases">
        <title>Complete sequence of chromosome of Desulfomonile tiedjei DSM 6799.</title>
        <authorList>
            <person name="Lucas S."/>
            <person name="Copeland A."/>
            <person name="Lapidus A."/>
            <person name="Glavina del Rio T."/>
            <person name="Dalin E."/>
            <person name="Tice H."/>
            <person name="Bruce D."/>
            <person name="Goodwin L."/>
            <person name="Pitluck S."/>
            <person name="Peters L."/>
            <person name="Ovchinnikova G."/>
            <person name="Zeytun A."/>
            <person name="Lu M."/>
            <person name="Kyrpides N."/>
            <person name="Mavromatis K."/>
            <person name="Ivanova N."/>
            <person name="Brettin T."/>
            <person name="Detter J.C."/>
            <person name="Han C."/>
            <person name="Larimer F."/>
            <person name="Land M."/>
            <person name="Hauser L."/>
            <person name="Markowitz V."/>
            <person name="Cheng J.-F."/>
            <person name="Hugenholtz P."/>
            <person name="Woyke T."/>
            <person name="Wu D."/>
            <person name="Spring S."/>
            <person name="Schroeder M."/>
            <person name="Brambilla E."/>
            <person name="Klenk H.-P."/>
            <person name="Eisen J.A."/>
        </authorList>
    </citation>
    <scope>NUCLEOTIDE SEQUENCE [LARGE SCALE GENOMIC DNA]</scope>
    <source>
        <strain evidence="5">ATCC 49306 / DSM 6799 / DCB-1</strain>
    </source>
</reference>
<proteinExistence type="predicted"/>
<dbReference type="GO" id="GO:0003677">
    <property type="term" value="F:DNA binding"/>
    <property type="evidence" value="ECO:0007669"/>
    <property type="project" value="UniProtKB-KW"/>
</dbReference>
<dbReference type="InterPro" id="IPR054815">
    <property type="entry name" value="DVU0259-like"/>
</dbReference>
<dbReference type="PANTHER" id="PTHR44591:SF3">
    <property type="entry name" value="RESPONSE REGULATORY DOMAIN-CONTAINING PROTEIN"/>
    <property type="match status" value="1"/>
</dbReference>
<accession>I4CEC5</accession>
<dbReference type="Pfam" id="PF00072">
    <property type="entry name" value="Response_reg"/>
    <property type="match status" value="1"/>
</dbReference>
<dbReference type="AlphaFoldDB" id="I4CEC5"/>
<dbReference type="HOGENOM" id="CLU_000445_69_17_7"/>
<dbReference type="SUPFAM" id="SSF52172">
    <property type="entry name" value="CheY-like"/>
    <property type="match status" value="1"/>
</dbReference>
<feature type="domain" description="Response regulatory" evidence="3">
    <location>
        <begin position="4"/>
        <end position="116"/>
    </location>
</feature>
<keyword evidence="1 2" id="KW-0597">Phosphoprotein</keyword>
<feature type="modified residue" description="4-aspartylphosphate" evidence="2">
    <location>
        <position position="53"/>
    </location>
</feature>
<dbReference type="InterPro" id="IPR050595">
    <property type="entry name" value="Bact_response_regulator"/>
</dbReference>
<dbReference type="InterPro" id="IPR011006">
    <property type="entry name" value="CheY-like_superfamily"/>
</dbReference>
<dbReference type="GO" id="GO:0000160">
    <property type="term" value="P:phosphorelay signal transduction system"/>
    <property type="evidence" value="ECO:0007669"/>
    <property type="project" value="InterPro"/>
</dbReference>
<dbReference type="Gene3D" id="3.40.50.2300">
    <property type="match status" value="1"/>
</dbReference>
<sequence>MPKKILVVDDEPHIVKYLTTFLQDCGYETCSAGDGESALEVLKQENPDLVTLDLQMPNETGTRFYRNMIKDKHFKDTPVIVISGIPGRHLAVSKPVAVFEKPIDRNALLSSIKETIGE</sequence>
<gene>
    <name evidence="4" type="ordered locus">Desti_5327</name>
</gene>
<dbReference type="RefSeq" id="WP_014813015.1">
    <property type="nucleotide sequence ID" value="NC_018025.1"/>
</dbReference>
<evidence type="ECO:0000313" key="4">
    <source>
        <dbReference type="EMBL" id="AFM27916.1"/>
    </source>
</evidence>
<dbReference type="OrthoDB" id="5295285at2"/>
<keyword evidence="4" id="KW-0238">DNA-binding</keyword>
<dbReference type="STRING" id="706587.Desti_5327"/>
<dbReference type="eggNOG" id="COG0745">
    <property type="taxonomic scope" value="Bacteria"/>
</dbReference>
<dbReference type="EMBL" id="CP003360">
    <property type="protein sequence ID" value="AFM27916.1"/>
    <property type="molecule type" value="Genomic_DNA"/>
</dbReference>
<dbReference type="PROSITE" id="PS50110">
    <property type="entry name" value="RESPONSE_REGULATORY"/>
    <property type="match status" value="1"/>
</dbReference>
<dbReference type="SMART" id="SM00448">
    <property type="entry name" value="REC"/>
    <property type="match status" value="1"/>
</dbReference>
<dbReference type="Proteomes" id="UP000006055">
    <property type="component" value="Chromosome"/>
</dbReference>
<evidence type="ECO:0000256" key="1">
    <source>
        <dbReference type="ARBA" id="ARBA00022553"/>
    </source>
</evidence>
<evidence type="ECO:0000256" key="2">
    <source>
        <dbReference type="PROSITE-ProRule" id="PRU00169"/>
    </source>
</evidence>
<protein>
    <submittedName>
        <fullName evidence="4">Response regulator with CheY-like receiver, AAA-type ATPase, and DNA-binding domains</fullName>
    </submittedName>
</protein>
<dbReference type="PANTHER" id="PTHR44591">
    <property type="entry name" value="STRESS RESPONSE REGULATOR PROTEIN 1"/>
    <property type="match status" value="1"/>
</dbReference>
<dbReference type="InterPro" id="IPR001789">
    <property type="entry name" value="Sig_transdc_resp-reg_receiver"/>
</dbReference>
<name>I4CEC5_DESTA</name>
<dbReference type="NCBIfam" id="NF045717">
    <property type="entry name" value="DVU0259_DivK"/>
    <property type="match status" value="1"/>
</dbReference>